<evidence type="ECO:0000259" key="10">
    <source>
        <dbReference type="Pfam" id="PF17802"/>
    </source>
</evidence>
<comment type="subcellular location">
    <subcellularLocation>
        <location evidence="1">Secreted</location>
        <location evidence="1">Cell wall</location>
        <topology evidence="1">Peptidoglycan-anchor</topology>
    </subcellularLocation>
</comment>
<dbReference type="InterPro" id="IPR013783">
    <property type="entry name" value="Ig-like_fold"/>
</dbReference>
<keyword evidence="5 9" id="KW-0732">Signal</keyword>
<evidence type="ECO:0000256" key="2">
    <source>
        <dbReference type="ARBA" id="ARBA00007257"/>
    </source>
</evidence>
<accession>A0ABS3HMM7</accession>
<gene>
    <name evidence="12" type="ORF">JZO85_20725</name>
</gene>
<keyword evidence="6" id="KW-0572">Peptidoglycan-anchor</keyword>
<dbReference type="SUPFAM" id="SSF49401">
    <property type="entry name" value="Bacterial adhesins"/>
    <property type="match status" value="1"/>
</dbReference>
<evidence type="ECO:0000259" key="11">
    <source>
        <dbReference type="Pfam" id="PF17961"/>
    </source>
</evidence>
<comment type="caution">
    <text evidence="12">The sequence shown here is derived from an EMBL/GenBank/DDBJ whole genome shotgun (WGS) entry which is preliminary data.</text>
</comment>
<feature type="signal peptide" evidence="9">
    <location>
        <begin position="1"/>
        <end position="28"/>
    </location>
</feature>
<keyword evidence="4" id="KW-0964">Secreted</keyword>
<keyword evidence="8" id="KW-1133">Transmembrane helix</keyword>
<comment type="similarity">
    <text evidence="2">Belongs to the serine-aspartate repeat-containing protein (SDr) family.</text>
</comment>
<keyword evidence="13" id="KW-1185">Reference proteome</keyword>
<evidence type="ECO:0000256" key="1">
    <source>
        <dbReference type="ARBA" id="ARBA00004168"/>
    </source>
</evidence>
<evidence type="ECO:0000256" key="3">
    <source>
        <dbReference type="ARBA" id="ARBA00022512"/>
    </source>
</evidence>
<feature type="chain" id="PRO_5045284249" evidence="9">
    <location>
        <begin position="29"/>
        <end position="1129"/>
    </location>
</feature>
<dbReference type="Pfam" id="PF17961">
    <property type="entry name" value="Big_8"/>
    <property type="match status" value="1"/>
</dbReference>
<keyword evidence="3" id="KW-0134">Cell wall</keyword>
<dbReference type="InterPro" id="IPR008966">
    <property type="entry name" value="Adhesion_dom_sf"/>
</dbReference>
<evidence type="ECO:0000256" key="9">
    <source>
        <dbReference type="SAM" id="SignalP"/>
    </source>
</evidence>
<keyword evidence="8" id="KW-0472">Membrane</keyword>
<dbReference type="Gene3D" id="2.60.40.10">
    <property type="entry name" value="Immunoglobulins"/>
    <property type="match status" value="4"/>
</dbReference>
<reference evidence="12 13" key="1">
    <citation type="submission" date="2021-03" db="EMBL/GenBank/DDBJ databases">
        <title>Enterococcal diversity collection.</title>
        <authorList>
            <person name="Gilmore M.S."/>
            <person name="Schwartzman J."/>
            <person name="Van Tyne D."/>
            <person name="Martin M."/>
            <person name="Earl A.M."/>
            <person name="Manson A.L."/>
            <person name="Straub T."/>
            <person name="Salamzade R."/>
            <person name="Saavedra J."/>
            <person name="Lebreton F."/>
            <person name="Prichula J."/>
            <person name="Schaufler K."/>
            <person name="Gaca A."/>
            <person name="Sgardioli B."/>
            <person name="Wagenaar J."/>
            <person name="Strong T."/>
        </authorList>
    </citation>
    <scope>NUCLEOTIDE SEQUENCE [LARGE SCALE GENOMIC DNA]</scope>
    <source>
        <strain evidence="12 13">MJM16</strain>
    </source>
</reference>
<feature type="transmembrane region" description="Helical" evidence="8">
    <location>
        <begin position="1099"/>
        <end position="1116"/>
    </location>
</feature>
<evidence type="ECO:0000313" key="12">
    <source>
        <dbReference type="EMBL" id="MBO0454693.1"/>
    </source>
</evidence>
<feature type="domain" description="SpaA-like prealbumin fold" evidence="10">
    <location>
        <begin position="965"/>
        <end position="1073"/>
    </location>
</feature>
<dbReference type="InterPro" id="IPR041171">
    <property type="entry name" value="SDR_Ig"/>
</dbReference>
<evidence type="ECO:0000313" key="13">
    <source>
        <dbReference type="Proteomes" id="UP000664495"/>
    </source>
</evidence>
<feature type="compositionally biased region" description="Low complexity" evidence="7">
    <location>
        <begin position="322"/>
        <end position="335"/>
    </location>
</feature>
<proteinExistence type="inferred from homology"/>
<evidence type="ECO:0000256" key="4">
    <source>
        <dbReference type="ARBA" id="ARBA00022525"/>
    </source>
</evidence>
<feature type="domain" description="SDR-like Ig" evidence="11">
    <location>
        <begin position="228"/>
        <end position="303"/>
    </location>
</feature>
<dbReference type="InterPro" id="IPR041033">
    <property type="entry name" value="SpaA_PFL_dom_1"/>
</dbReference>
<sequence length="1129" mass="124352">MSKFKKHWWSILSILLMVLSSFPLQTIAENLQTAESGSVKNFQLTDIEGGALAQEVVPDASIVSHFDLTIAENKKETFDLPKEITTNDQKLYHNKEINVSIENNQLKIVNDSDQQASIEEVNFEFKLADHVRSLSQVTLNFFNEHEFHLNLKQEETGKKSAAKKKNSESSQKVNTLGGGIAPLAATDKTSAINDMKLNNIYIKRSGDQVVYIVKDGVKQEPQPTIKVGDGVYFDYTFTVPSSANLKDGDYIYIALPEEYFNFSTVSNSVPFYENSGEKIGDMTLETKEGKKYLKITFNDAVEKGWNGLDDCFATAYGTASKESSGGSTGNTETGSYPIEIDPKPSESFPGNPIGDQKPITKNGGATNNSNQVYWNIPIMMDNYKKAFEGDNPSLYKKVILEDQLDPSLTLEAYTVYANLYAADEDGNMTSDNIGFLQLIDSSEDRATTTPLVKLTQNISESDDDFEARIESHNYPCYGVTSQNKLIMNFRDLPNVTNDKSNGLLLYGNGSSKSAKQRIWDVIQDAVDKGRMSASRGEKTKEAYEKYFSYDGGQTDDNYPFSVVTRITCSTTLGGGSIIENKAIVYWETNDSGSESDVNKVTVSDWGGGATRVPPTTFRLKKMDKDTQVILKDVEFELRKEDSPGSYVTIAGGKKKTDSNGVLLYEGLTDGNYCLVELNNPDPRYTDKLDIIPPDGKNEPGKYYFTINKNAEEGVAVSAYNQLAKGKITLVKEDADTGEKLDGAKFTLRKKNGDELVTPQFLLESGKNYLYQYNSTTKVYELAEDTGTPGQKGKIIVDGLPIGEYYFQEETPPDGYTYDDNGKSGLAEITADGDTVSVTRENRQKVGSLKLTKKNTDGEKLDGAEFELYLVNPDTTETKMGTKFETGKDYVYKYNTTSKKYEFVESTGTKGEITITGLPLGKYYMKETKAPDGYKIIGDGKTAIKDITDDGVTITYDVTNERAEGGVTLEKKDATNDKNLKGAKFKVATDKAGTTWFAPEELEVGDGTAAKGTYKAVKTGSVWNFQLENVVTPVGELVITGMPEGDYYFVETQAPTGYVQLSTTIKFTITGGQLATANVVTVENQPKGTLPETGGNGHTLMLSLAAISFAIVISYFANERFKQKKAGDGR</sequence>
<dbReference type="Pfam" id="PF17802">
    <property type="entry name" value="SpaA"/>
    <property type="match status" value="4"/>
</dbReference>
<dbReference type="Proteomes" id="UP000664495">
    <property type="component" value="Unassembled WGS sequence"/>
</dbReference>
<feature type="region of interest" description="Disordered" evidence="7">
    <location>
        <begin position="154"/>
        <end position="173"/>
    </location>
</feature>
<dbReference type="RefSeq" id="WP_207110421.1">
    <property type="nucleotide sequence ID" value="NZ_JAFLVR010000070.1"/>
</dbReference>
<dbReference type="Gene3D" id="2.60.40.1280">
    <property type="match status" value="1"/>
</dbReference>
<dbReference type="PANTHER" id="PTHR36108">
    <property type="entry name" value="COLOSSIN-B-RELATED"/>
    <property type="match status" value="1"/>
</dbReference>
<feature type="domain" description="SpaA-like prealbumin fold" evidence="10">
    <location>
        <begin position="846"/>
        <end position="960"/>
    </location>
</feature>
<feature type="region of interest" description="Disordered" evidence="7">
    <location>
        <begin position="318"/>
        <end position="366"/>
    </location>
</feature>
<evidence type="ECO:0000256" key="8">
    <source>
        <dbReference type="SAM" id="Phobius"/>
    </source>
</evidence>
<dbReference type="InterPro" id="IPR011252">
    <property type="entry name" value="Fibrogen-bd_dom1"/>
</dbReference>
<keyword evidence="8" id="KW-0812">Transmembrane</keyword>
<name>A0ABS3HMM7_9ENTE</name>
<evidence type="ECO:0000256" key="6">
    <source>
        <dbReference type="ARBA" id="ARBA00023088"/>
    </source>
</evidence>
<protein>
    <submittedName>
        <fullName evidence="12">Uncharacterized protein</fullName>
    </submittedName>
</protein>
<dbReference type="EMBL" id="JAFLVR010000070">
    <property type="protein sequence ID" value="MBO0454693.1"/>
    <property type="molecule type" value="Genomic_DNA"/>
</dbReference>
<dbReference type="PANTHER" id="PTHR36108:SF13">
    <property type="entry name" value="COLOSSIN-B-RELATED"/>
    <property type="match status" value="1"/>
</dbReference>
<feature type="domain" description="SpaA-like prealbumin fold" evidence="10">
    <location>
        <begin position="616"/>
        <end position="681"/>
    </location>
</feature>
<evidence type="ECO:0000256" key="5">
    <source>
        <dbReference type="ARBA" id="ARBA00022729"/>
    </source>
</evidence>
<feature type="domain" description="SpaA-like prealbumin fold" evidence="10">
    <location>
        <begin position="725"/>
        <end position="841"/>
    </location>
</feature>
<evidence type="ECO:0000256" key="7">
    <source>
        <dbReference type="SAM" id="MobiDB-lite"/>
    </source>
</evidence>
<organism evidence="12 13">
    <name type="scientific">Candidatus Enterococcus murrayae</name>
    <dbReference type="NCBI Taxonomy" id="2815321"/>
    <lineage>
        <taxon>Bacteria</taxon>
        <taxon>Bacillati</taxon>
        <taxon>Bacillota</taxon>
        <taxon>Bacilli</taxon>
        <taxon>Lactobacillales</taxon>
        <taxon>Enterococcaceae</taxon>
        <taxon>Enterococcus</taxon>
    </lineage>
</organism>